<comment type="caution">
    <text evidence="1">The sequence shown here is derived from an EMBL/GenBank/DDBJ whole genome shotgun (WGS) entry which is preliminary data.</text>
</comment>
<dbReference type="SUPFAM" id="SSF50249">
    <property type="entry name" value="Nucleic acid-binding proteins"/>
    <property type="match status" value="1"/>
</dbReference>
<organism evidence="1 2">
    <name type="scientific">Porites evermanni</name>
    <dbReference type="NCBI Taxonomy" id="104178"/>
    <lineage>
        <taxon>Eukaryota</taxon>
        <taxon>Metazoa</taxon>
        <taxon>Cnidaria</taxon>
        <taxon>Anthozoa</taxon>
        <taxon>Hexacorallia</taxon>
        <taxon>Scleractinia</taxon>
        <taxon>Fungiina</taxon>
        <taxon>Poritidae</taxon>
        <taxon>Porites</taxon>
    </lineage>
</organism>
<name>A0ABN8SMG6_9CNID</name>
<protein>
    <submittedName>
        <fullName evidence="1">Uncharacterized protein</fullName>
    </submittedName>
</protein>
<reference evidence="1 2" key="1">
    <citation type="submission" date="2022-05" db="EMBL/GenBank/DDBJ databases">
        <authorList>
            <consortium name="Genoscope - CEA"/>
            <person name="William W."/>
        </authorList>
    </citation>
    <scope>NUCLEOTIDE SEQUENCE [LARGE SCALE GENOMIC DNA]</scope>
</reference>
<feature type="non-terminal residue" evidence="1">
    <location>
        <position position="180"/>
    </location>
</feature>
<evidence type="ECO:0000313" key="2">
    <source>
        <dbReference type="Proteomes" id="UP001159427"/>
    </source>
</evidence>
<gene>
    <name evidence="1" type="ORF">PEVE_00024335</name>
</gene>
<dbReference type="InterPro" id="IPR012340">
    <property type="entry name" value="NA-bd_OB-fold"/>
</dbReference>
<evidence type="ECO:0000313" key="1">
    <source>
        <dbReference type="EMBL" id="CAH3192668.1"/>
    </source>
</evidence>
<dbReference type="Gene3D" id="2.40.50.140">
    <property type="entry name" value="Nucleic acid-binding proteins"/>
    <property type="match status" value="1"/>
</dbReference>
<proteinExistence type="predicted"/>
<dbReference type="EMBL" id="CALNXI010003251">
    <property type="protein sequence ID" value="CAH3192668.1"/>
    <property type="molecule type" value="Genomic_DNA"/>
</dbReference>
<keyword evidence="2" id="KW-1185">Reference proteome</keyword>
<accession>A0ABN8SMG6</accession>
<sequence>MKLLTLKLKSQPILHGDKIRYKKDSIVADETVAVKLVLWEDTTDKSMLVNQIQNCKIRVFDDSKFLNTNEFTKIIEIDEIPIINLATLELQDNIINGQCLGVDLKCTTTCICCNKTTDETNDETNIVTCLNCSMTLIKDVFSTKVVTKLLMKIDEKLVNYTAFSDAIQSFMSNINCKTSL</sequence>
<dbReference type="Proteomes" id="UP001159427">
    <property type="component" value="Unassembled WGS sequence"/>
</dbReference>